<dbReference type="Pfam" id="PF18765">
    <property type="entry name" value="Polbeta"/>
    <property type="match status" value="1"/>
</dbReference>
<evidence type="ECO:0000313" key="3">
    <source>
        <dbReference type="Proteomes" id="UP001589898"/>
    </source>
</evidence>
<dbReference type="SUPFAM" id="SSF46785">
    <property type="entry name" value="Winged helix' DNA-binding domain"/>
    <property type="match status" value="1"/>
</dbReference>
<dbReference type="Gene3D" id="3.30.460.10">
    <property type="entry name" value="Beta Polymerase, domain 2"/>
    <property type="match status" value="1"/>
</dbReference>
<feature type="domain" description="Polymerase beta nucleotidyltransferase" evidence="1">
    <location>
        <begin position="131"/>
        <end position="162"/>
    </location>
</feature>
<dbReference type="Proteomes" id="UP001589898">
    <property type="component" value="Unassembled WGS sequence"/>
</dbReference>
<dbReference type="CDD" id="cd00090">
    <property type="entry name" value="HTH_ARSR"/>
    <property type="match status" value="1"/>
</dbReference>
<dbReference type="InterPro" id="IPR011991">
    <property type="entry name" value="ArsR-like_HTH"/>
</dbReference>
<name>A0ABV6SZG3_9GAMM</name>
<accession>A0ABV6SZG3</accession>
<dbReference type="SUPFAM" id="SSF81301">
    <property type="entry name" value="Nucleotidyltransferase"/>
    <property type="match status" value="1"/>
</dbReference>
<reference evidence="2 3" key="1">
    <citation type="submission" date="2024-09" db="EMBL/GenBank/DDBJ databases">
        <authorList>
            <person name="Sun Q."/>
            <person name="Mori K."/>
        </authorList>
    </citation>
    <scope>NUCLEOTIDE SEQUENCE [LARGE SCALE GENOMIC DNA]</scope>
    <source>
        <strain evidence="2 3">KCTC 52403</strain>
    </source>
</reference>
<comment type="caution">
    <text evidence="2">The sequence shown here is derived from an EMBL/GenBank/DDBJ whole genome shotgun (WGS) entry which is preliminary data.</text>
</comment>
<dbReference type="RefSeq" id="WP_229823042.1">
    <property type="nucleotide sequence ID" value="NZ_BMZT01000002.1"/>
</dbReference>
<gene>
    <name evidence="2" type="ORF">ACFFFU_14015</name>
</gene>
<dbReference type="EMBL" id="JBHLTF010000033">
    <property type="protein sequence ID" value="MFC0718843.1"/>
    <property type="molecule type" value="Genomic_DNA"/>
</dbReference>
<dbReference type="InterPro" id="IPR036388">
    <property type="entry name" value="WH-like_DNA-bd_sf"/>
</dbReference>
<evidence type="ECO:0000259" key="1">
    <source>
        <dbReference type="Pfam" id="PF18765"/>
    </source>
</evidence>
<dbReference type="Gene3D" id="1.10.10.10">
    <property type="entry name" value="Winged helix-like DNA-binding domain superfamily/Winged helix DNA-binding domain"/>
    <property type="match status" value="1"/>
</dbReference>
<proteinExistence type="predicted"/>
<organism evidence="2 3">
    <name type="scientific">Luteimonas padinae</name>
    <dbReference type="NCBI Taxonomy" id="1714359"/>
    <lineage>
        <taxon>Bacteria</taxon>
        <taxon>Pseudomonadati</taxon>
        <taxon>Pseudomonadota</taxon>
        <taxon>Gammaproteobacteria</taxon>
        <taxon>Lysobacterales</taxon>
        <taxon>Lysobacteraceae</taxon>
        <taxon>Luteimonas</taxon>
    </lineage>
</organism>
<protein>
    <submittedName>
        <fullName evidence="2">Nucleotidyltransferase domain-containing protein</fullName>
    </submittedName>
</protein>
<evidence type="ECO:0000313" key="2">
    <source>
        <dbReference type="EMBL" id="MFC0718843.1"/>
    </source>
</evidence>
<dbReference type="CDD" id="cd05403">
    <property type="entry name" value="NT_KNTase_like"/>
    <property type="match status" value="1"/>
</dbReference>
<dbReference type="InterPro" id="IPR041633">
    <property type="entry name" value="Polbeta"/>
</dbReference>
<sequence length="223" mass="24087">MPDLGINLPNMGNKPSAQKISEAAARYAKANLSDALFTATQRRVLGCLFGQSGRSYSVSELIQNTGAGSGAVQRELARLAGSGLLRVEQVGKQKRYSANPDAPIHDELVAIVRKTFGLADPLREALTPLADRIRAAFVYGSVAKGTDVASSDIDLMLVSDDLAYPEVMGALHPVIERLGREVNPTLYTQAELRQRVDSGNSFVTRVLQQPRIWLIGGEHEFAA</sequence>
<keyword evidence="3" id="KW-1185">Reference proteome</keyword>
<dbReference type="InterPro" id="IPR036390">
    <property type="entry name" value="WH_DNA-bd_sf"/>
</dbReference>
<dbReference type="InterPro" id="IPR043519">
    <property type="entry name" value="NT_sf"/>
</dbReference>